<protein>
    <submittedName>
        <fullName evidence="1">Uncharacterized protein</fullName>
    </submittedName>
</protein>
<name>A0A401U608_9BACT</name>
<proteinExistence type="predicted"/>
<dbReference type="EMBL" id="BHXQ01000001">
    <property type="protein sequence ID" value="GCC50280.1"/>
    <property type="molecule type" value="Genomic_DNA"/>
</dbReference>
<dbReference type="Proteomes" id="UP000288227">
    <property type="component" value="Unassembled WGS sequence"/>
</dbReference>
<comment type="caution">
    <text evidence="1">The sequence shown here is derived from an EMBL/GenBank/DDBJ whole genome shotgun (WGS) entry which is preliminary data.</text>
</comment>
<keyword evidence="2" id="KW-1185">Reference proteome</keyword>
<dbReference type="AlphaFoldDB" id="A0A401U608"/>
<evidence type="ECO:0000313" key="2">
    <source>
        <dbReference type="Proteomes" id="UP000288227"/>
    </source>
</evidence>
<accession>A0A401U608</accession>
<sequence length="56" mass="6291">MPIGFKINLSEAYVSKYDAKKKQQSDDPSYWIGLPDVSDNFGGINQIIHCNKVETS</sequence>
<organism evidence="1 2">
    <name type="scientific">Chryseotalea sanaruensis</name>
    <dbReference type="NCBI Taxonomy" id="2482724"/>
    <lineage>
        <taxon>Bacteria</taxon>
        <taxon>Pseudomonadati</taxon>
        <taxon>Bacteroidota</taxon>
        <taxon>Cytophagia</taxon>
        <taxon>Cytophagales</taxon>
        <taxon>Chryseotaleaceae</taxon>
        <taxon>Chryseotalea</taxon>
    </lineage>
</organism>
<reference evidence="1 2" key="1">
    <citation type="submission" date="2018-11" db="EMBL/GenBank/DDBJ databases">
        <title>Chryseotalea sanarue gen. nov., sp., nov., a member of the family Cytophagaceae, isolated from a brackish lake in Hamamatsu Japan.</title>
        <authorList>
            <person name="Maejima Y."/>
            <person name="Iino T."/>
            <person name="Muraguchi Y."/>
            <person name="Fukuda K."/>
            <person name="Ohkuma M."/>
            <person name="Moriuchi R."/>
            <person name="Dohra H."/>
            <person name="Kimbara K."/>
            <person name="Shintani M."/>
        </authorList>
    </citation>
    <scope>NUCLEOTIDE SEQUENCE [LARGE SCALE GENOMIC DNA]</scope>
    <source>
        <strain evidence="1 2">Ys</strain>
    </source>
</reference>
<evidence type="ECO:0000313" key="1">
    <source>
        <dbReference type="EMBL" id="GCC50280.1"/>
    </source>
</evidence>
<gene>
    <name evidence="1" type="ORF">SanaruYs_04950</name>
</gene>